<evidence type="ECO:0000259" key="1">
    <source>
        <dbReference type="Pfam" id="PF00534"/>
    </source>
</evidence>
<sequence>MSKCIEIAEKPGGTGSEMIKVLFFLTHLGGGGAEMHFVRLSHELRANGVEPIFATTRGGGAYEPLLQEDVEHIVLPTGGISSGTIRLVRSITPLADLIDRLKPDILCPVLSLTTLPAIVAAKRARHPVQVILSIQNALGSQLANTKQPFRSIQEFFTEQLWRDADGVIALSQGVANEIGQRFPALRTNIKVIYNIGKPTTDELRRAAATEIFPAPPGRMVAVACGRLTKQKNYPAMFAALAQIDARKRPFLRILGTGEDRTELEHLVSELGLSDDVEFLGFRGDVLSFMGAADMFLLSSRWEGFGNVIVEAMAMETAVISTACPHGPDEIITNGVNGVLVPVEEPAQLAKAIEALMANDALREQLAKAGSERADDFNAPKIARQYAKALHDFADQKSIVGAGHAN</sequence>
<dbReference type="Pfam" id="PF13439">
    <property type="entry name" value="Glyco_transf_4"/>
    <property type="match status" value="1"/>
</dbReference>
<dbReference type="InterPro" id="IPR001296">
    <property type="entry name" value="Glyco_trans_1"/>
</dbReference>
<keyword evidence="4" id="KW-1185">Reference proteome</keyword>
<dbReference type="EMBL" id="QBKA01000002">
    <property type="protein sequence ID" value="RDC61392.1"/>
    <property type="molecule type" value="Genomic_DNA"/>
</dbReference>
<feature type="domain" description="Glycosyl transferase family 1" evidence="1">
    <location>
        <begin position="213"/>
        <end position="371"/>
    </location>
</feature>
<dbReference type="SUPFAM" id="SSF53756">
    <property type="entry name" value="UDP-Glycosyltransferase/glycogen phosphorylase"/>
    <property type="match status" value="1"/>
</dbReference>
<dbReference type="Gene3D" id="3.40.50.2000">
    <property type="entry name" value="Glycogen Phosphorylase B"/>
    <property type="match status" value="2"/>
</dbReference>
<evidence type="ECO:0000259" key="2">
    <source>
        <dbReference type="Pfam" id="PF13439"/>
    </source>
</evidence>
<keyword evidence="3" id="KW-0808">Transferase</keyword>
<dbReference type="EC" id="2.4.1.291" evidence="3"/>
<dbReference type="OrthoDB" id="9790710at2"/>
<protein>
    <submittedName>
        <fullName evidence="3">N-acetylgalactosamine-N, N'-diacetylbacillosaminyl-diphospho-undecaprenol4-alpha-N-acetylgalactosaminyltransferase</fullName>
        <ecNumber evidence="3">2.4.1.291</ecNumber>
    </submittedName>
</protein>
<dbReference type="AlphaFoldDB" id="A0A369QAA3"/>
<reference evidence="3 4" key="1">
    <citation type="submission" date="2018-04" db="EMBL/GenBank/DDBJ databases">
        <title>Altererythrobacter sp. HME9302 genome sequencing and assembly.</title>
        <authorList>
            <person name="Kang H."/>
            <person name="Kim H."/>
            <person name="Joh K."/>
        </authorList>
    </citation>
    <scope>NUCLEOTIDE SEQUENCE [LARGE SCALE GENOMIC DNA]</scope>
    <source>
        <strain evidence="3 4">HME9302</strain>
    </source>
</reference>
<accession>A0A369QAA3</accession>
<keyword evidence="3" id="KW-0328">Glycosyltransferase</keyword>
<dbReference type="Pfam" id="PF00534">
    <property type="entry name" value="Glycos_transf_1"/>
    <property type="match status" value="1"/>
</dbReference>
<organism evidence="3 4">
    <name type="scientific">Alteripontixanthobacter maritimus</name>
    <dbReference type="NCBI Taxonomy" id="2161824"/>
    <lineage>
        <taxon>Bacteria</taxon>
        <taxon>Pseudomonadati</taxon>
        <taxon>Pseudomonadota</taxon>
        <taxon>Alphaproteobacteria</taxon>
        <taxon>Sphingomonadales</taxon>
        <taxon>Erythrobacteraceae</taxon>
        <taxon>Alteripontixanthobacter</taxon>
    </lineage>
</organism>
<comment type="caution">
    <text evidence="3">The sequence shown here is derived from an EMBL/GenBank/DDBJ whole genome shotgun (WGS) entry which is preliminary data.</text>
</comment>
<feature type="domain" description="Glycosyltransferase subfamily 4-like N-terminal" evidence="2">
    <location>
        <begin position="31"/>
        <end position="194"/>
    </location>
</feature>
<proteinExistence type="predicted"/>
<gene>
    <name evidence="3" type="primary">pglJ</name>
    <name evidence="3" type="ORF">HME9302_02614</name>
</gene>
<dbReference type="InterPro" id="IPR028098">
    <property type="entry name" value="Glyco_trans_4-like_N"/>
</dbReference>
<dbReference type="PANTHER" id="PTHR12526:SF630">
    <property type="entry name" value="GLYCOSYLTRANSFERASE"/>
    <property type="match status" value="1"/>
</dbReference>
<dbReference type="PANTHER" id="PTHR12526">
    <property type="entry name" value="GLYCOSYLTRANSFERASE"/>
    <property type="match status" value="1"/>
</dbReference>
<evidence type="ECO:0000313" key="3">
    <source>
        <dbReference type="EMBL" id="RDC61392.1"/>
    </source>
</evidence>
<dbReference type="GO" id="GO:0016757">
    <property type="term" value="F:glycosyltransferase activity"/>
    <property type="evidence" value="ECO:0007669"/>
    <property type="project" value="UniProtKB-KW"/>
</dbReference>
<dbReference type="RefSeq" id="WP_115367337.1">
    <property type="nucleotide sequence ID" value="NZ_QBKA01000002.1"/>
</dbReference>
<name>A0A369QAA3_9SPHN</name>
<dbReference type="Proteomes" id="UP000253727">
    <property type="component" value="Unassembled WGS sequence"/>
</dbReference>
<dbReference type="CDD" id="cd03811">
    <property type="entry name" value="GT4_GT28_WabH-like"/>
    <property type="match status" value="1"/>
</dbReference>
<evidence type="ECO:0000313" key="4">
    <source>
        <dbReference type="Proteomes" id="UP000253727"/>
    </source>
</evidence>